<feature type="domain" description="Thiamine pyrophosphate enzyme TPP-binding" evidence="2">
    <location>
        <begin position="140"/>
        <end position="196"/>
    </location>
</feature>
<dbReference type="GO" id="GO:0009028">
    <property type="term" value="F:tartronate-semialdehyde synthase activity"/>
    <property type="evidence" value="ECO:0007669"/>
    <property type="project" value="UniProtKB-EC"/>
</dbReference>
<dbReference type="InterPro" id="IPR045229">
    <property type="entry name" value="TPP_enz"/>
</dbReference>
<gene>
    <name evidence="3" type="primary">gcl_2</name>
    <name evidence="3" type="ORF">NCTC8622_03170</name>
</gene>
<dbReference type="Gene3D" id="3.40.50.1220">
    <property type="entry name" value="TPP-binding domain"/>
    <property type="match status" value="1"/>
</dbReference>
<accession>A0A376U3J6</accession>
<comment type="similarity">
    <text evidence="1">Belongs to the TPP enzyme family.</text>
</comment>
<dbReference type="PANTHER" id="PTHR18968:SF14">
    <property type="entry name" value="GLYOXYLATE CARBOLIGASE"/>
    <property type="match status" value="1"/>
</dbReference>
<evidence type="ECO:0000313" key="4">
    <source>
        <dbReference type="Proteomes" id="UP000254079"/>
    </source>
</evidence>
<dbReference type="Pfam" id="PF02775">
    <property type="entry name" value="TPP_enzyme_C"/>
    <property type="match status" value="1"/>
</dbReference>
<dbReference type="InterPro" id="IPR011766">
    <property type="entry name" value="TPP_enzyme_TPP-bd"/>
</dbReference>
<reference evidence="3 4" key="1">
    <citation type="submission" date="2018-06" db="EMBL/GenBank/DDBJ databases">
        <authorList>
            <consortium name="Pathogen Informatics"/>
            <person name="Doyle S."/>
        </authorList>
    </citation>
    <scope>NUCLEOTIDE SEQUENCE [LARGE SCALE GENOMIC DNA]</scope>
    <source>
        <strain evidence="3 4">NCTC8622</strain>
    </source>
</reference>
<dbReference type="EMBL" id="UGCP01000002">
    <property type="protein sequence ID" value="STI84124.1"/>
    <property type="molecule type" value="Genomic_DNA"/>
</dbReference>
<name>A0A376U3J6_ECOLX</name>
<dbReference type="AlphaFoldDB" id="A0A376U3J6"/>
<dbReference type="GO" id="GO:0005948">
    <property type="term" value="C:acetolactate synthase complex"/>
    <property type="evidence" value="ECO:0007669"/>
    <property type="project" value="TreeGrafter"/>
</dbReference>
<dbReference type="PANTHER" id="PTHR18968">
    <property type="entry name" value="THIAMINE PYROPHOSPHATE ENZYMES"/>
    <property type="match status" value="1"/>
</dbReference>
<dbReference type="SUPFAM" id="SSF52518">
    <property type="entry name" value="Thiamin diphosphate-binding fold (THDP-binding)"/>
    <property type="match status" value="1"/>
</dbReference>
<protein>
    <submittedName>
        <fullName evidence="3">Glyoxylate carboligase (Tartronate-semialdehyde synthase)</fullName>
        <ecNumber evidence="3">4.1.1.47</ecNumber>
    </submittedName>
</protein>
<evidence type="ECO:0000313" key="3">
    <source>
        <dbReference type="EMBL" id="STI84124.1"/>
    </source>
</evidence>
<evidence type="ECO:0000256" key="1">
    <source>
        <dbReference type="ARBA" id="ARBA00007812"/>
    </source>
</evidence>
<dbReference type="GO" id="GO:0030976">
    <property type="term" value="F:thiamine pyrophosphate binding"/>
    <property type="evidence" value="ECO:0007669"/>
    <property type="project" value="InterPro"/>
</dbReference>
<dbReference type="GO" id="GO:0009097">
    <property type="term" value="P:isoleucine biosynthetic process"/>
    <property type="evidence" value="ECO:0007669"/>
    <property type="project" value="TreeGrafter"/>
</dbReference>
<dbReference type="Proteomes" id="UP000254079">
    <property type="component" value="Unassembled WGS sequence"/>
</dbReference>
<dbReference type="GO" id="GO:0050660">
    <property type="term" value="F:flavin adenine dinucleotide binding"/>
    <property type="evidence" value="ECO:0007669"/>
    <property type="project" value="TreeGrafter"/>
</dbReference>
<dbReference type="GO" id="GO:0016874">
    <property type="term" value="F:ligase activity"/>
    <property type="evidence" value="ECO:0007669"/>
    <property type="project" value="UniProtKB-KW"/>
</dbReference>
<evidence type="ECO:0000259" key="2">
    <source>
        <dbReference type="Pfam" id="PF02775"/>
    </source>
</evidence>
<dbReference type="GO" id="GO:0009099">
    <property type="term" value="P:L-valine biosynthetic process"/>
    <property type="evidence" value="ECO:0007669"/>
    <property type="project" value="TreeGrafter"/>
</dbReference>
<dbReference type="Gene3D" id="3.40.50.970">
    <property type="match status" value="1"/>
</dbReference>
<sequence length="197" mass="21652">MVGLQTAHRYGNGNVAGVRHGVWYRNRFANRHTGSVEKYTEGRKIVHIDIEPTQIGRVLCPDLGIVSDAKAALTLLVEVRRKCKKQGVCHAVKSGLLSASSANVLWLRKTHFDNVPVKPQRVYEEMNKAFGRDVCYVTTIGLSQIAAAQMLHVFKDRHWINCGQAGRGLDHSGGAGVCAADPERKVVAISGDFDFQS</sequence>
<dbReference type="SUPFAM" id="SSF52467">
    <property type="entry name" value="DHS-like NAD/FAD-binding domain"/>
    <property type="match status" value="1"/>
</dbReference>
<dbReference type="InterPro" id="IPR029061">
    <property type="entry name" value="THDP-binding"/>
</dbReference>
<keyword evidence="3" id="KW-0436">Ligase</keyword>
<dbReference type="InterPro" id="IPR029035">
    <property type="entry name" value="DHS-like_NAD/FAD-binding_dom"/>
</dbReference>
<keyword evidence="3" id="KW-0456">Lyase</keyword>
<organism evidence="3 4">
    <name type="scientific">Escherichia coli</name>
    <dbReference type="NCBI Taxonomy" id="562"/>
    <lineage>
        <taxon>Bacteria</taxon>
        <taxon>Pseudomonadati</taxon>
        <taxon>Pseudomonadota</taxon>
        <taxon>Gammaproteobacteria</taxon>
        <taxon>Enterobacterales</taxon>
        <taxon>Enterobacteriaceae</taxon>
        <taxon>Escherichia</taxon>
    </lineage>
</organism>
<dbReference type="EC" id="4.1.1.47" evidence="3"/>
<proteinExistence type="inferred from homology"/>